<dbReference type="RefSeq" id="WP_304994572.1">
    <property type="nucleotide sequence ID" value="NZ_CP101717.1"/>
</dbReference>
<dbReference type="PANTHER" id="PTHR21716:SF53">
    <property type="entry name" value="PERMEASE PERM-RELATED"/>
    <property type="match status" value="1"/>
</dbReference>
<evidence type="ECO:0000256" key="5">
    <source>
        <dbReference type="ARBA" id="ARBA00022692"/>
    </source>
</evidence>
<dbReference type="AlphaFoldDB" id="A0AB38YEH0"/>
<evidence type="ECO:0000313" key="9">
    <source>
        <dbReference type="EMBL" id="WLD57285.1"/>
    </source>
</evidence>
<feature type="transmembrane region" description="Helical" evidence="8">
    <location>
        <begin position="312"/>
        <end position="337"/>
    </location>
</feature>
<gene>
    <name evidence="9" type="ORF">NFC81_11205</name>
</gene>
<keyword evidence="7 8" id="KW-0472">Membrane</keyword>
<keyword evidence="5 8" id="KW-0812">Transmembrane</keyword>
<comment type="similarity">
    <text evidence="2">Belongs to the autoinducer-2 exporter (AI-2E) (TC 2.A.86) family.</text>
</comment>
<dbReference type="GO" id="GO:0055085">
    <property type="term" value="P:transmembrane transport"/>
    <property type="evidence" value="ECO:0007669"/>
    <property type="project" value="TreeGrafter"/>
</dbReference>
<feature type="transmembrane region" description="Helical" evidence="8">
    <location>
        <begin position="222"/>
        <end position="241"/>
    </location>
</feature>
<dbReference type="GO" id="GO:0005886">
    <property type="term" value="C:plasma membrane"/>
    <property type="evidence" value="ECO:0007669"/>
    <property type="project" value="UniProtKB-SubCell"/>
</dbReference>
<dbReference type="PANTHER" id="PTHR21716">
    <property type="entry name" value="TRANSMEMBRANE PROTEIN"/>
    <property type="match status" value="1"/>
</dbReference>
<reference evidence="9" key="1">
    <citation type="submission" date="2022-07" db="EMBL/GenBank/DDBJ databases">
        <title>Complete genome sequence of Salinispirillum sp. LH10-3-1 capable of multiple carbohydrate inversion isolated from a soda lake.</title>
        <authorList>
            <person name="Liu J."/>
            <person name="Zhai Y."/>
            <person name="Zhang H."/>
            <person name="Yang H."/>
            <person name="Qu J."/>
            <person name="Li J."/>
        </authorList>
    </citation>
    <scope>NUCLEOTIDE SEQUENCE</scope>
    <source>
        <strain evidence="9">LH 10-3-1</strain>
    </source>
</reference>
<feature type="transmembrane region" description="Helical" evidence="8">
    <location>
        <begin position="20"/>
        <end position="52"/>
    </location>
</feature>
<evidence type="ECO:0000256" key="4">
    <source>
        <dbReference type="ARBA" id="ARBA00022475"/>
    </source>
</evidence>
<keyword evidence="4" id="KW-1003">Cell membrane</keyword>
<keyword evidence="3" id="KW-0813">Transport</keyword>
<sequence>MLKVFERMYNRYFHDEEAVILALVLIASTLVVWLFGSVLAPVFAALIVAYVLAPIMDRLVRLKVPYVVAASILSLLFLGVLLLVVLILVPFLWGQVMTLTGELPKMLNQMQLVLAELPARFPEIFDDEETLQWVRQLNLGALGNQAANYLPRLVGLSLSTIPNLITLLVYLIIVPLMVFFMLKDRKTLWESWLTLLPTRRRLLTDIGAEMNQQIANYIRGKVIEILIVGSVSFVAFELLGLNYSALLALMVGLSVLIPYIGATVATVPVALIALFQFGVGPHFYTVVVVYLVIQMLDGNVLVPLLFSEAVNLHPIFIIIAVLFFGGVWGFWGVFFAIPLATLVKAVYNAWPKHPDAV</sequence>
<protein>
    <submittedName>
        <fullName evidence="9">AI-2E family transporter</fullName>
    </submittedName>
</protein>
<comment type="subcellular location">
    <subcellularLocation>
        <location evidence="1">Cell membrane</location>
        <topology evidence="1">Multi-pass membrane protein</topology>
    </subcellularLocation>
</comment>
<evidence type="ECO:0000256" key="8">
    <source>
        <dbReference type="SAM" id="Phobius"/>
    </source>
</evidence>
<keyword evidence="6 8" id="KW-1133">Transmembrane helix</keyword>
<dbReference type="EMBL" id="CP101717">
    <property type="protein sequence ID" value="WLD57285.1"/>
    <property type="molecule type" value="Genomic_DNA"/>
</dbReference>
<name>A0AB38YEH0_9GAMM</name>
<proteinExistence type="inferred from homology"/>
<organism evidence="9">
    <name type="scientific">Salinispirillum sp. LH 10-3-1</name>
    <dbReference type="NCBI Taxonomy" id="2952525"/>
    <lineage>
        <taxon>Bacteria</taxon>
        <taxon>Pseudomonadati</taxon>
        <taxon>Pseudomonadota</taxon>
        <taxon>Gammaproteobacteria</taxon>
        <taxon>Oceanospirillales</taxon>
        <taxon>Saccharospirillaceae</taxon>
        <taxon>Salinispirillum</taxon>
    </lineage>
</organism>
<evidence type="ECO:0000256" key="7">
    <source>
        <dbReference type="ARBA" id="ARBA00023136"/>
    </source>
</evidence>
<dbReference type="InterPro" id="IPR002549">
    <property type="entry name" value="AI-2E-like"/>
</dbReference>
<feature type="transmembrane region" description="Helical" evidence="8">
    <location>
        <begin position="161"/>
        <end position="182"/>
    </location>
</feature>
<dbReference type="Pfam" id="PF01594">
    <property type="entry name" value="AI-2E_transport"/>
    <property type="match status" value="1"/>
</dbReference>
<evidence type="ECO:0000256" key="3">
    <source>
        <dbReference type="ARBA" id="ARBA00022448"/>
    </source>
</evidence>
<evidence type="ECO:0000256" key="2">
    <source>
        <dbReference type="ARBA" id="ARBA00009773"/>
    </source>
</evidence>
<feature type="transmembrane region" description="Helical" evidence="8">
    <location>
        <begin position="287"/>
        <end position="306"/>
    </location>
</feature>
<evidence type="ECO:0000256" key="1">
    <source>
        <dbReference type="ARBA" id="ARBA00004651"/>
    </source>
</evidence>
<feature type="transmembrane region" description="Helical" evidence="8">
    <location>
        <begin position="247"/>
        <end position="275"/>
    </location>
</feature>
<accession>A0AB38YEH0</accession>
<feature type="transmembrane region" description="Helical" evidence="8">
    <location>
        <begin position="64"/>
        <end position="93"/>
    </location>
</feature>
<evidence type="ECO:0000256" key="6">
    <source>
        <dbReference type="ARBA" id="ARBA00022989"/>
    </source>
</evidence>